<dbReference type="Pfam" id="PF24472">
    <property type="entry name" value="ARM_KDM8_N"/>
    <property type="match status" value="1"/>
</dbReference>
<reference evidence="10 11" key="1">
    <citation type="journal article" date="2020" name="Nat. Food">
        <title>A phased Vanilla planifolia genome enables genetic improvement of flavour and production.</title>
        <authorList>
            <person name="Hasing T."/>
            <person name="Tang H."/>
            <person name="Brym M."/>
            <person name="Khazi F."/>
            <person name="Huang T."/>
            <person name="Chambers A.H."/>
        </authorList>
    </citation>
    <scope>NUCLEOTIDE SEQUENCE [LARGE SCALE GENOMIC DNA]</scope>
    <source>
        <tissue evidence="10">Leaf</tissue>
    </source>
</reference>
<dbReference type="PROSITE" id="PS51184">
    <property type="entry name" value="JMJC"/>
    <property type="match status" value="1"/>
</dbReference>
<dbReference type="OrthoDB" id="92161at2759"/>
<sequence>MDGPAAPNQRLAVLEEERRGLLLRRITEEGGFAFVSSVELAVAGDLRAAEAAREMAWEQLHSGPWNEVVPAWRDAYAMACLDVADIRAVSGELQEALRVLDMGLIMGGPLLRLELVSAIGKIMAMKPAINGRDSFGGWGSDHSSGNSSLAEILQVLPSRSLTCQMVEKRSCPSLETFVREYFLCSSPVIISNYIDHWPARTKWKDFEYLKRIAGNRTVPVEVGRNYLSSDWKQELIMFSQLLERITTPVDTPNLTYLAQHPLFDQILELRDDIMIPDYCYAGGGELQSLNAWFGPTGTVTPLHHDPHHNIFAQVVGRKYIRLYPATASHDLYPHSESMLTNSSQVDLDDIDAEEFPRALNLDFLDCILEEGELLYIPPKWWHYVRSLSISFSVSFWWKTEKGLSPMGT</sequence>
<evidence type="ECO:0000259" key="9">
    <source>
        <dbReference type="PROSITE" id="PS51184"/>
    </source>
</evidence>
<evidence type="ECO:0000256" key="2">
    <source>
        <dbReference type="ARBA" id="ARBA00004123"/>
    </source>
</evidence>
<keyword evidence="7" id="KW-0408">Iron</keyword>
<dbReference type="InterPro" id="IPR056520">
    <property type="entry name" value="ARM_KDM8_N"/>
</dbReference>
<dbReference type="PANTHER" id="PTHR12461:SF105">
    <property type="entry name" value="HYPOXIA-INDUCIBLE FACTOR 1-ALPHA INHIBITOR"/>
    <property type="match status" value="1"/>
</dbReference>
<evidence type="ECO:0000256" key="8">
    <source>
        <dbReference type="ARBA" id="ARBA00023242"/>
    </source>
</evidence>
<keyword evidence="5" id="KW-0223">Dioxygenase</keyword>
<comment type="caution">
    <text evidence="10">The sequence shown here is derived from an EMBL/GenBank/DDBJ whole genome shotgun (WGS) entry which is preliminary data.</text>
</comment>
<dbReference type="InterPro" id="IPR003347">
    <property type="entry name" value="JmjC_dom"/>
</dbReference>
<name>A0A835UMW9_VANPL</name>
<dbReference type="SMART" id="SM00558">
    <property type="entry name" value="JmjC"/>
    <property type="match status" value="1"/>
</dbReference>
<dbReference type="GO" id="GO:0005634">
    <property type="term" value="C:nucleus"/>
    <property type="evidence" value="ECO:0007669"/>
    <property type="project" value="UniProtKB-SubCell"/>
</dbReference>
<dbReference type="GO" id="GO:0051213">
    <property type="term" value="F:dioxygenase activity"/>
    <property type="evidence" value="ECO:0007669"/>
    <property type="project" value="UniProtKB-KW"/>
</dbReference>
<evidence type="ECO:0000256" key="7">
    <source>
        <dbReference type="ARBA" id="ARBA00023004"/>
    </source>
</evidence>
<protein>
    <recommendedName>
        <fullName evidence="9">JmjC domain-containing protein</fullName>
    </recommendedName>
</protein>
<keyword evidence="8" id="KW-0539">Nucleus</keyword>
<accession>A0A835UMW9</accession>
<dbReference type="FunFam" id="2.60.120.650:FF:000029">
    <property type="entry name" value="lysine-specific demethylase JMJ30"/>
    <property type="match status" value="1"/>
</dbReference>
<keyword evidence="6" id="KW-0560">Oxidoreductase</keyword>
<evidence type="ECO:0000256" key="1">
    <source>
        <dbReference type="ARBA" id="ARBA00001954"/>
    </source>
</evidence>
<comment type="cofactor">
    <cofactor evidence="1">
        <name>Fe(2+)</name>
        <dbReference type="ChEBI" id="CHEBI:29033"/>
    </cofactor>
</comment>
<dbReference type="PANTHER" id="PTHR12461">
    <property type="entry name" value="HYPOXIA-INDUCIBLE FACTOR 1 ALPHA INHIBITOR-RELATED"/>
    <property type="match status" value="1"/>
</dbReference>
<dbReference type="SUPFAM" id="SSF51197">
    <property type="entry name" value="Clavaminate synthase-like"/>
    <property type="match status" value="1"/>
</dbReference>
<proteinExistence type="inferred from homology"/>
<gene>
    <name evidence="10" type="ORF">HPP92_017970</name>
</gene>
<dbReference type="Proteomes" id="UP000636800">
    <property type="component" value="Unassembled WGS sequence"/>
</dbReference>
<comment type="similarity">
    <text evidence="3">Belongs to the JARID1 histone demethylase family.</text>
</comment>
<dbReference type="AlphaFoldDB" id="A0A835UMW9"/>
<dbReference type="EMBL" id="JADCNL010000009">
    <property type="protein sequence ID" value="KAG0466390.1"/>
    <property type="molecule type" value="Genomic_DNA"/>
</dbReference>
<evidence type="ECO:0000256" key="3">
    <source>
        <dbReference type="ARBA" id="ARBA00006801"/>
    </source>
</evidence>
<comment type="subcellular location">
    <subcellularLocation>
        <location evidence="2">Nucleus</location>
    </subcellularLocation>
</comment>
<organism evidence="10 11">
    <name type="scientific">Vanilla planifolia</name>
    <name type="common">Vanilla</name>
    <dbReference type="NCBI Taxonomy" id="51239"/>
    <lineage>
        <taxon>Eukaryota</taxon>
        <taxon>Viridiplantae</taxon>
        <taxon>Streptophyta</taxon>
        <taxon>Embryophyta</taxon>
        <taxon>Tracheophyta</taxon>
        <taxon>Spermatophyta</taxon>
        <taxon>Magnoliopsida</taxon>
        <taxon>Liliopsida</taxon>
        <taxon>Asparagales</taxon>
        <taxon>Orchidaceae</taxon>
        <taxon>Vanilloideae</taxon>
        <taxon>Vanilleae</taxon>
        <taxon>Vanilla</taxon>
    </lineage>
</organism>
<evidence type="ECO:0000256" key="6">
    <source>
        <dbReference type="ARBA" id="ARBA00023002"/>
    </source>
</evidence>
<feature type="domain" description="JmjC" evidence="9">
    <location>
        <begin position="249"/>
        <end position="408"/>
    </location>
</feature>
<evidence type="ECO:0000256" key="5">
    <source>
        <dbReference type="ARBA" id="ARBA00022964"/>
    </source>
</evidence>
<evidence type="ECO:0000256" key="4">
    <source>
        <dbReference type="ARBA" id="ARBA00022723"/>
    </source>
</evidence>
<evidence type="ECO:0000313" key="11">
    <source>
        <dbReference type="Proteomes" id="UP000636800"/>
    </source>
</evidence>
<evidence type="ECO:0000313" key="10">
    <source>
        <dbReference type="EMBL" id="KAG0466390.1"/>
    </source>
</evidence>
<dbReference type="Gene3D" id="2.60.120.650">
    <property type="entry name" value="Cupin"/>
    <property type="match status" value="1"/>
</dbReference>
<dbReference type="InterPro" id="IPR041667">
    <property type="entry name" value="Cupin_8"/>
</dbReference>
<dbReference type="Pfam" id="PF13621">
    <property type="entry name" value="Cupin_8"/>
    <property type="match status" value="1"/>
</dbReference>
<keyword evidence="11" id="KW-1185">Reference proteome</keyword>
<keyword evidence="4" id="KW-0479">Metal-binding</keyword>
<dbReference type="GO" id="GO:0046872">
    <property type="term" value="F:metal ion binding"/>
    <property type="evidence" value="ECO:0007669"/>
    <property type="project" value="UniProtKB-KW"/>
</dbReference>